<keyword evidence="5" id="KW-1185">Reference proteome</keyword>
<reference evidence="4 5" key="1">
    <citation type="submission" date="2010-10" db="EMBL/GenBank/DDBJ databases">
        <authorList>
            <consortium name="The Broad Institute Genome Sequencing Platform"/>
            <person name="Ward D."/>
            <person name="Earl A."/>
            <person name="Feldgarden M."/>
            <person name="Young S.K."/>
            <person name="Gargeya S."/>
            <person name="Zeng Q."/>
            <person name="Alvarado L."/>
            <person name="Berlin A."/>
            <person name="Bochicchio J."/>
            <person name="Chapman S.B."/>
            <person name="Chen Z."/>
            <person name="Freedman E."/>
            <person name="Gellesch M."/>
            <person name="Goldberg J."/>
            <person name="Griggs A."/>
            <person name="Gujja S."/>
            <person name="Heilman E."/>
            <person name="Heiman D."/>
            <person name="Howarth C."/>
            <person name="Mehta T."/>
            <person name="Neiman D."/>
            <person name="Pearson M."/>
            <person name="Roberts A."/>
            <person name="Saif S."/>
            <person name="Shea T."/>
            <person name="Shenoy N."/>
            <person name="Sisk P."/>
            <person name="Stolte C."/>
            <person name="Sykes S."/>
            <person name="White J."/>
            <person name="Yandava C."/>
            <person name="Allen-Vercoe E."/>
            <person name="Sibley C."/>
            <person name="Ambrose C.E."/>
            <person name="Strauss J."/>
            <person name="Daigneault M."/>
            <person name="Haas B."/>
            <person name="Nusbaum C."/>
            <person name="Birren B."/>
        </authorList>
    </citation>
    <scope>NUCLEOTIDE SEQUENCE [LARGE SCALE GENOMIC DNA]</scope>
    <source>
        <strain evidence="4 5">3_1_6</strain>
    </source>
</reference>
<proteinExistence type="inferred from homology"/>
<dbReference type="SUPFAM" id="SSF56281">
    <property type="entry name" value="Metallo-hydrolase/oxidoreductase"/>
    <property type="match status" value="1"/>
</dbReference>
<reference evidence="4 5" key="2">
    <citation type="submission" date="2013-04" db="EMBL/GenBank/DDBJ databases">
        <title>The Genome Sequence of Bilophila wadsworthia 3_1_6.</title>
        <authorList>
            <consortium name="The Broad Institute Genomics Platform"/>
            <person name="Earl A."/>
            <person name="Ward D."/>
            <person name="Feldgarden M."/>
            <person name="Gevers D."/>
            <person name="Sibley C."/>
            <person name="Strauss J."/>
            <person name="Allen-Vercoe E."/>
            <person name="Walker B."/>
            <person name="Young S."/>
            <person name="Zeng Q."/>
            <person name="Gargeya S."/>
            <person name="Fitzgerald M."/>
            <person name="Haas B."/>
            <person name="Abouelleil A."/>
            <person name="Allen A.W."/>
            <person name="Alvarado L."/>
            <person name="Arachchi H.M."/>
            <person name="Berlin A.M."/>
            <person name="Chapman S.B."/>
            <person name="Gainer-Dewar J."/>
            <person name="Goldberg J."/>
            <person name="Griggs A."/>
            <person name="Gujja S."/>
            <person name="Hansen M."/>
            <person name="Howarth C."/>
            <person name="Imamovic A."/>
            <person name="Ireland A."/>
            <person name="Larimer J."/>
            <person name="McCowan C."/>
            <person name="Murphy C."/>
            <person name="Pearson M."/>
            <person name="Poon T.W."/>
            <person name="Priest M."/>
            <person name="Roberts A."/>
            <person name="Saif S."/>
            <person name="Shea T."/>
            <person name="Sisk P."/>
            <person name="Sykes S."/>
            <person name="Wortman J."/>
            <person name="Nusbaum C."/>
            <person name="Birren B."/>
        </authorList>
    </citation>
    <scope>NUCLEOTIDE SEQUENCE [LARGE SCALE GENOMIC DNA]</scope>
    <source>
        <strain evidence="4 5">3_1_6</strain>
    </source>
</reference>
<accession>E5Y889</accession>
<dbReference type="InterPro" id="IPR001279">
    <property type="entry name" value="Metallo-B-lactamas"/>
</dbReference>
<organism evidence="4 5">
    <name type="scientific">Bilophila wadsworthia (strain 3_1_6)</name>
    <dbReference type="NCBI Taxonomy" id="563192"/>
    <lineage>
        <taxon>Bacteria</taxon>
        <taxon>Pseudomonadati</taxon>
        <taxon>Thermodesulfobacteriota</taxon>
        <taxon>Desulfovibrionia</taxon>
        <taxon>Desulfovibrionales</taxon>
        <taxon>Desulfovibrionaceae</taxon>
        <taxon>Bilophila</taxon>
    </lineage>
</organism>
<keyword evidence="1 2" id="KW-0378">Hydrolase</keyword>
<dbReference type="HAMAP" id="MF_00457">
    <property type="entry name" value="UPF0173"/>
    <property type="match status" value="1"/>
</dbReference>
<dbReference type="GO" id="GO:0016787">
    <property type="term" value="F:hydrolase activity"/>
    <property type="evidence" value="ECO:0007669"/>
    <property type="project" value="UniProtKB-UniRule"/>
</dbReference>
<dbReference type="GeneID" id="78085539"/>
<dbReference type="AlphaFoldDB" id="E5Y889"/>
<dbReference type="Proteomes" id="UP000006034">
    <property type="component" value="Unassembled WGS sequence"/>
</dbReference>
<feature type="domain" description="Metallo-beta-lactamase" evidence="3">
    <location>
        <begin position="9"/>
        <end position="192"/>
    </location>
</feature>
<evidence type="ECO:0000313" key="5">
    <source>
        <dbReference type="Proteomes" id="UP000006034"/>
    </source>
</evidence>
<dbReference type="PANTHER" id="PTHR43546:SF3">
    <property type="entry name" value="UPF0173 METAL-DEPENDENT HYDROLASE MJ1163"/>
    <property type="match status" value="1"/>
</dbReference>
<dbReference type="PANTHER" id="PTHR43546">
    <property type="entry name" value="UPF0173 METAL-DEPENDENT HYDROLASE MJ1163-RELATED"/>
    <property type="match status" value="1"/>
</dbReference>
<sequence length="230" mass="24045">MSVSVTWYGHSNFKVSCGDVTVFIDPFFTHNPSCPVTWNEAGKPDLVLVTHDHGDHTGDAVAICKSSGATCGCIVGTAERLIDAGMPQASIPAGIGFNIGGTIEVKGVRVTMTQAFHTSESGAPAGYVVTMPDGFTFYHAGDTGLFSSMELIGSLYPLDLALLPVGGFFTMDGLQAAHAARLLKPKAVIPMHWGTFPVLAKDTSAFASHLASVAPDVRLVSMKPGDSAAF</sequence>
<dbReference type="InterPro" id="IPR022877">
    <property type="entry name" value="UPF0173"/>
</dbReference>
<dbReference type="STRING" id="563192.HMPREF0179_02407"/>
<dbReference type="RefSeq" id="WP_005028251.1">
    <property type="nucleotide sequence ID" value="NZ_KE150238.1"/>
</dbReference>
<evidence type="ECO:0000256" key="2">
    <source>
        <dbReference type="HAMAP-Rule" id="MF_00457"/>
    </source>
</evidence>
<dbReference type="SMART" id="SM00849">
    <property type="entry name" value="Lactamase_B"/>
    <property type="match status" value="1"/>
</dbReference>
<evidence type="ECO:0000313" key="4">
    <source>
        <dbReference type="EMBL" id="EFV43766.1"/>
    </source>
</evidence>
<dbReference type="HOGENOM" id="CLU_070010_4_0_7"/>
<dbReference type="eggNOG" id="COG2220">
    <property type="taxonomic scope" value="Bacteria"/>
</dbReference>
<dbReference type="InterPro" id="IPR036866">
    <property type="entry name" value="RibonucZ/Hydroxyglut_hydro"/>
</dbReference>
<evidence type="ECO:0000256" key="1">
    <source>
        <dbReference type="ARBA" id="ARBA00022801"/>
    </source>
</evidence>
<evidence type="ECO:0000259" key="3">
    <source>
        <dbReference type="SMART" id="SM00849"/>
    </source>
</evidence>
<comment type="similarity">
    <text evidence="2">Belongs to the UPF0173 family.</text>
</comment>
<dbReference type="InterPro" id="IPR050114">
    <property type="entry name" value="UPF0173_UPF0282_UlaG_hydrolase"/>
</dbReference>
<dbReference type="Gene3D" id="3.60.15.10">
    <property type="entry name" value="Ribonuclease Z/Hydroxyacylglutathione hydrolase-like"/>
    <property type="match status" value="1"/>
</dbReference>
<protein>
    <recommendedName>
        <fullName evidence="2">UPF0173 metal-dependent hydrolase HMPREF0179_02407</fullName>
    </recommendedName>
</protein>
<dbReference type="EMBL" id="ADCP02000001">
    <property type="protein sequence ID" value="EFV43766.1"/>
    <property type="molecule type" value="Genomic_DNA"/>
</dbReference>
<name>E5Y889_BILW3</name>
<comment type="caution">
    <text evidence="4">The sequence shown here is derived from an EMBL/GenBank/DDBJ whole genome shotgun (WGS) entry which is preliminary data.</text>
</comment>
<gene>
    <name evidence="4" type="ORF">HMPREF0179_02407</name>
</gene>
<dbReference type="Pfam" id="PF12706">
    <property type="entry name" value="Lactamase_B_2"/>
    <property type="match status" value="1"/>
</dbReference>
<dbReference type="OrthoDB" id="9789133at2"/>
<dbReference type="NCBIfam" id="NF001911">
    <property type="entry name" value="PRK00685.1"/>
    <property type="match status" value="1"/>
</dbReference>